<dbReference type="Proteomes" id="UP001501444">
    <property type="component" value="Unassembled WGS sequence"/>
</dbReference>
<evidence type="ECO:0000313" key="2">
    <source>
        <dbReference type="EMBL" id="GAA2354523.1"/>
    </source>
</evidence>
<reference evidence="2 3" key="1">
    <citation type="journal article" date="2019" name="Int. J. Syst. Evol. Microbiol.">
        <title>The Global Catalogue of Microorganisms (GCM) 10K type strain sequencing project: providing services to taxonomists for standard genome sequencing and annotation.</title>
        <authorList>
            <consortium name="The Broad Institute Genomics Platform"/>
            <consortium name="The Broad Institute Genome Sequencing Center for Infectious Disease"/>
            <person name="Wu L."/>
            <person name="Ma J."/>
        </authorList>
    </citation>
    <scope>NUCLEOTIDE SEQUENCE [LARGE SCALE GENOMIC DNA]</scope>
    <source>
        <strain evidence="2 3">JCM 3272</strain>
    </source>
</reference>
<dbReference type="RefSeq" id="WP_344614571.1">
    <property type="nucleotide sequence ID" value="NZ_BAAARV010000033.1"/>
</dbReference>
<feature type="compositionally biased region" description="Basic and acidic residues" evidence="1">
    <location>
        <begin position="10"/>
        <end position="28"/>
    </location>
</feature>
<dbReference type="InterPro" id="IPR021527">
    <property type="entry name" value="DUF2795"/>
</dbReference>
<name>A0ABN3GL10_9ACTN</name>
<evidence type="ECO:0000313" key="3">
    <source>
        <dbReference type="Proteomes" id="UP001501444"/>
    </source>
</evidence>
<evidence type="ECO:0000256" key="1">
    <source>
        <dbReference type="SAM" id="MobiDB-lite"/>
    </source>
</evidence>
<organism evidence="2 3">
    <name type="scientific">Dactylosporangium salmoneum</name>
    <dbReference type="NCBI Taxonomy" id="53361"/>
    <lineage>
        <taxon>Bacteria</taxon>
        <taxon>Bacillati</taxon>
        <taxon>Actinomycetota</taxon>
        <taxon>Actinomycetes</taxon>
        <taxon>Micromonosporales</taxon>
        <taxon>Micromonosporaceae</taxon>
        <taxon>Dactylosporangium</taxon>
    </lineage>
</organism>
<dbReference type="Pfam" id="PF11387">
    <property type="entry name" value="DUF2795"/>
    <property type="match status" value="1"/>
</dbReference>
<accession>A0ABN3GL10</accession>
<gene>
    <name evidence="2" type="ORF">GCM10010170_046650</name>
</gene>
<sequence>MQRGNTKHGAVVDDNLRREAQWEVRQVDPEGEGARGGGAPVGMTADDVEARSNLGRFIPMSSLPGDRDDLIAGASEMNAPDEVLDVLERLPEHVGFETVNEVWAALGGRNEDPARRP</sequence>
<keyword evidence="3" id="KW-1185">Reference proteome</keyword>
<comment type="caution">
    <text evidence="2">The sequence shown here is derived from an EMBL/GenBank/DDBJ whole genome shotgun (WGS) entry which is preliminary data.</text>
</comment>
<feature type="region of interest" description="Disordered" evidence="1">
    <location>
        <begin position="1"/>
        <end position="45"/>
    </location>
</feature>
<protein>
    <recommendedName>
        <fullName evidence="4">DUF2795 domain-containing protein</fullName>
    </recommendedName>
</protein>
<dbReference type="EMBL" id="BAAARV010000033">
    <property type="protein sequence ID" value="GAA2354523.1"/>
    <property type="molecule type" value="Genomic_DNA"/>
</dbReference>
<evidence type="ECO:0008006" key="4">
    <source>
        <dbReference type="Google" id="ProtNLM"/>
    </source>
</evidence>
<proteinExistence type="predicted"/>